<organism evidence="2 3">
    <name type="scientific">candidate division WWE3 bacterium RIFCSPHIGHO2_01_FULL_43_9</name>
    <dbReference type="NCBI Taxonomy" id="1802618"/>
    <lineage>
        <taxon>Bacteria</taxon>
        <taxon>Katanobacteria</taxon>
    </lineage>
</organism>
<evidence type="ECO:0000313" key="3">
    <source>
        <dbReference type="Proteomes" id="UP000176853"/>
    </source>
</evidence>
<comment type="caution">
    <text evidence="2">The sequence shown here is derived from an EMBL/GenBank/DDBJ whole genome shotgun (WGS) entry which is preliminary data.</text>
</comment>
<protein>
    <recommendedName>
        <fullName evidence="1">Homing endonuclease LAGLIDADG domain-containing protein</fullName>
    </recommendedName>
</protein>
<evidence type="ECO:0000313" key="2">
    <source>
        <dbReference type="EMBL" id="OGC52701.1"/>
    </source>
</evidence>
<evidence type="ECO:0000259" key="1">
    <source>
        <dbReference type="Pfam" id="PF00961"/>
    </source>
</evidence>
<accession>A0A1F4V694</accession>
<sequence length="65" mass="7463">MLNDIIWEGMNSTLNPNYVVGFVDGEGCFSITVNKHHGRLSEVRLLFAIELEESDEEILRIRNEV</sequence>
<dbReference type="GO" id="GO:0004519">
    <property type="term" value="F:endonuclease activity"/>
    <property type="evidence" value="ECO:0007669"/>
    <property type="project" value="InterPro"/>
</dbReference>
<dbReference type="Gene3D" id="3.10.28.10">
    <property type="entry name" value="Homing endonucleases"/>
    <property type="match status" value="1"/>
</dbReference>
<dbReference type="InterPro" id="IPR004860">
    <property type="entry name" value="LAGLIDADG_dom"/>
</dbReference>
<name>A0A1F4V694_UNCKA</name>
<dbReference type="InterPro" id="IPR027434">
    <property type="entry name" value="Homing_endonucl"/>
</dbReference>
<feature type="domain" description="Homing endonuclease LAGLIDADG" evidence="1">
    <location>
        <begin position="20"/>
        <end position="60"/>
    </location>
</feature>
<gene>
    <name evidence="2" type="ORF">A2709_00955</name>
</gene>
<proteinExistence type="predicted"/>
<reference evidence="2 3" key="1">
    <citation type="journal article" date="2016" name="Nat. Commun.">
        <title>Thousands of microbial genomes shed light on interconnected biogeochemical processes in an aquifer system.</title>
        <authorList>
            <person name="Anantharaman K."/>
            <person name="Brown C.T."/>
            <person name="Hug L.A."/>
            <person name="Sharon I."/>
            <person name="Castelle C.J."/>
            <person name="Probst A.J."/>
            <person name="Thomas B.C."/>
            <person name="Singh A."/>
            <person name="Wilkins M.J."/>
            <person name="Karaoz U."/>
            <person name="Brodie E.L."/>
            <person name="Williams K.H."/>
            <person name="Hubbard S.S."/>
            <person name="Banfield J.F."/>
        </authorList>
    </citation>
    <scope>NUCLEOTIDE SEQUENCE [LARGE SCALE GENOMIC DNA]</scope>
</reference>
<dbReference type="AlphaFoldDB" id="A0A1F4V694"/>
<dbReference type="Pfam" id="PF00961">
    <property type="entry name" value="LAGLIDADG_1"/>
    <property type="match status" value="1"/>
</dbReference>
<dbReference type="EMBL" id="MEVB01000012">
    <property type="protein sequence ID" value="OGC52701.1"/>
    <property type="molecule type" value="Genomic_DNA"/>
</dbReference>
<dbReference type="Proteomes" id="UP000176853">
    <property type="component" value="Unassembled WGS sequence"/>
</dbReference>
<dbReference type="SUPFAM" id="SSF55608">
    <property type="entry name" value="Homing endonucleases"/>
    <property type="match status" value="1"/>
</dbReference>